<keyword evidence="5" id="KW-0410">Iron transport</keyword>
<dbReference type="InterPro" id="IPR010105">
    <property type="entry name" value="TonB_sidphr_rcpt"/>
</dbReference>
<dbReference type="InterPro" id="IPR000531">
    <property type="entry name" value="Beta-barrel_TonB"/>
</dbReference>
<evidence type="ECO:0000256" key="1">
    <source>
        <dbReference type="ARBA" id="ARBA00004571"/>
    </source>
</evidence>
<dbReference type="Gene3D" id="2.40.170.20">
    <property type="entry name" value="TonB-dependent receptor, beta-barrel domain"/>
    <property type="match status" value="1"/>
</dbReference>
<dbReference type="PANTHER" id="PTHR30442:SF0">
    <property type="entry name" value="FE(3+) DICITRATE TRANSPORT PROTEIN FECA"/>
    <property type="match status" value="1"/>
</dbReference>
<evidence type="ECO:0000256" key="10">
    <source>
        <dbReference type="ARBA" id="ARBA00023077"/>
    </source>
</evidence>
<name>A0A0K6IK73_9GAMM</name>
<comment type="subcellular location">
    <subcellularLocation>
        <location evidence="1 14">Cell outer membrane</location>
        <topology evidence="1 14">Multi-pass membrane protein</topology>
    </subcellularLocation>
</comment>
<dbReference type="PANTHER" id="PTHR30442">
    <property type="entry name" value="IRON III DICITRATE TRANSPORT PROTEIN FECA"/>
    <property type="match status" value="1"/>
</dbReference>
<evidence type="ECO:0000256" key="9">
    <source>
        <dbReference type="ARBA" id="ARBA00023065"/>
    </source>
</evidence>
<comment type="similarity">
    <text evidence="2 14 16">Belongs to the TonB-dependent receptor family.</text>
</comment>
<keyword evidence="20" id="KW-1185">Reference proteome</keyword>
<proteinExistence type="inferred from homology"/>
<dbReference type="InterPro" id="IPR036942">
    <property type="entry name" value="Beta-barrel_TonB_sf"/>
</dbReference>
<keyword evidence="10 16" id="KW-0798">TonB box</keyword>
<evidence type="ECO:0000256" key="11">
    <source>
        <dbReference type="ARBA" id="ARBA00023136"/>
    </source>
</evidence>
<evidence type="ECO:0000256" key="7">
    <source>
        <dbReference type="ARBA" id="ARBA00022729"/>
    </source>
</evidence>
<dbReference type="PROSITE" id="PS01156">
    <property type="entry name" value="TONB_DEPENDENT_REC_2"/>
    <property type="match status" value="1"/>
</dbReference>
<keyword evidence="3 14" id="KW-0813">Transport</keyword>
<organism evidence="19 20">
    <name type="scientific">Marinomonas fungiae</name>
    <dbReference type="NCBI Taxonomy" id="1137284"/>
    <lineage>
        <taxon>Bacteria</taxon>
        <taxon>Pseudomonadati</taxon>
        <taxon>Pseudomonadota</taxon>
        <taxon>Gammaproteobacteria</taxon>
        <taxon>Oceanospirillales</taxon>
        <taxon>Oceanospirillaceae</taxon>
        <taxon>Marinomonas</taxon>
    </lineage>
</organism>
<feature type="domain" description="TonB-dependent receptor-like beta-barrel" evidence="17">
    <location>
        <begin position="269"/>
        <end position="681"/>
    </location>
</feature>
<dbReference type="SUPFAM" id="SSF56935">
    <property type="entry name" value="Porins"/>
    <property type="match status" value="1"/>
</dbReference>
<evidence type="ECO:0000256" key="6">
    <source>
        <dbReference type="ARBA" id="ARBA00022692"/>
    </source>
</evidence>
<dbReference type="STRING" id="1137284.GCA_001418205_01553"/>
<protein>
    <submittedName>
        <fullName evidence="19">TonB-dependent siderophore receptor</fullName>
    </submittedName>
</protein>
<dbReference type="InterPro" id="IPR010917">
    <property type="entry name" value="TonB_rcpt_CS"/>
</dbReference>
<evidence type="ECO:0000256" key="14">
    <source>
        <dbReference type="PROSITE-ProRule" id="PRU01360"/>
    </source>
</evidence>
<sequence length="714" mass="78725">MGIKTFLVTPVAAAITLPSISPKSALRFSVLAYAMAYGVSATAASEAVQLDTLSVQSSVIGSSDEKDVAEYPGNRTILSQEQLKKTAATSIDGSLQQVPGVKVQDETGTGVLPNVSVRGLSGSRSERAQFLMDGVPLTLAPYGHTGQSVFPATFNTLDRIDVVRGGAAVQYGPNNVGGVINLVTKPIPNQWETQISNRISAYEDSDNLMNNLYLRSGGWLSDDFGIQFSANTLNGDSYREHSDTDVTNFDIKADWLISEDKELQAFIQRYDADMEMPGALSPEAYQADRQQSQRLNDDYEATATRWHLKYLQDLDWGNRSQLEVLTFGHHDTRNFIWGFNTAGGHWADPAQPSTDIRNSPREFDVYGVEPKLSMSFGSQNTLTQNLILGMRYVNESIDYHLLQTNIATGNVTEPRDWRLETDAVAAYVSDEFGLMNGRLKITPGLRFESVHMNFEDANSGAKDSNQINEVLPGITAAYHVTDEWVAYANAQKSLRAPQIAQVRGAGKEEGEVSWNYELGARFTQGQSSFNAALFQVDYKDQLQWQSATQTFDNIGETRHQGVELAGQYSAQNLPGLSLGLAYTYLDATSEEEGPNKGNELPYASKHQVSWDATYDFSGYLSTLSGFYYSDAYSDNANTAEEDATGATGKIPSYTVWNVNVSKELYQQDNTTLSVDFSVNNLFDEEYYFRGVDTSPVGRYPGLGRSYNVTANLTF</sequence>
<dbReference type="Gene3D" id="2.170.130.10">
    <property type="entry name" value="TonB-dependent receptor, plug domain"/>
    <property type="match status" value="1"/>
</dbReference>
<keyword evidence="4 14" id="KW-1134">Transmembrane beta strand</keyword>
<evidence type="ECO:0000256" key="15">
    <source>
        <dbReference type="PROSITE-ProRule" id="PRU10144"/>
    </source>
</evidence>
<dbReference type="GO" id="GO:0009279">
    <property type="term" value="C:cell outer membrane"/>
    <property type="evidence" value="ECO:0007669"/>
    <property type="project" value="UniProtKB-SubCell"/>
</dbReference>
<dbReference type="GO" id="GO:0015343">
    <property type="term" value="F:siderophore-iron transmembrane transporter activity"/>
    <property type="evidence" value="ECO:0007669"/>
    <property type="project" value="InterPro"/>
</dbReference>
<dbReference type="PROSITE" id="PS52016">
    <property type="entry name" value="TONB_DEPENDENT_REC_3"/>
    <property type="match status" value="1"/>
</dbReference>
<keyword evidence="13 14" id="KW-0998">Cell outer membrane</keyword>
<dbReference type="InterPro" id="IPR037066">
    <property type="entry name" value="Plug_dom_sf"/>
</dbReference>
<keyword evidence="12 19" id="KW-0675">Receptor</keyword>
<dbReference type="EMBL" id="CYHG01000004">
    <property type="protein sequence ID" value="CUB03702.1"/>
    <property type="molecule type" value="Genomic_DNA"/>
</dbReference>
<evidence type="ECO:0000256" key="13">
    <source>
        <dbReference type="ARBA" id="ARBA00023237"/>
    </source>
</evidence>
<dbReference type="Proteomes" id="UP000182769">
    <property type="component" value="Unassembled WGS sequence"/>
</dbReference>
<keyword evidence="8" id="KW-0408">Iron</keyword>
<dbReference type="Pfam" id="PF07715">
    <property type="entry name" value="Plug"/>
    <property type="match status" value="1"/>
</dbReference>
<evidence type="ECO:0000259" key="17">
    <source>
        <dbReference type="Pfam" id="PF00593"/>
    </source>
</evidence>
<gene>
    <name evidence="19" type="ORF">Ga0061065_104133</name>
</gene>
<keyword evidence="9" id="KW-0406">Ion transport</keyword>
<reference evidence="20" key="1">
    <citation type="submission" date="2015-08" db="EMBL/GenBank/DDBJ databases">
        <authorList>
            <person name="Varghese N."/>
        </authorList>
    </citation>
    <scope>NUCLEOTIDE SEQUENCE [LARGE SCALE GENOMIC DNA]</scope>
    <source>
        <strain evidence="20">JCM 18476</strain>
    </source>
</reference>
<evidence type="ECO:0000256" key="5">
    <source>
        <dbReference type="ARBA" id="ARBA00022496"/>
    </source>
</evidence>
<evidence type="ECO:0000259" key="18">
    <source>
        <dbReference type="Pfam" id="PF07715"/>
    </source>
</evidence>
<dbReference type="AlphaFoldDB" id="A0A0K6IK73"/>
<dbReference type="GO" id="GO:0015891">
    <property type="term" value="P:siderophore transport"/>
    <property type="evidence" value="ECO:0007669"/>
    <property type="project" value="InterPro"/>
</dbReference>
<feature type="short sequence motif" description="TonB C-terminal box" evidence="15">
    <location>
        <begin position="697"/>
        <end position="714"/>
    </location>
</feature>
<evidence type="ECO:0000313" key="20">
    <source>
        <dbReference type="Proteomes" id="UP000182769"/>
    </source>
</evidence>
<dbReference type="CDD" id="cd01347">
    <property type="entry name" value="ligand_gated_channel"/>
    <property type="match status" value="1"/>
</dbReference>
<evidence type="ECO:0000256" key="4">
    <source>
        <dbReference type="ARBA" id="ARBA00022452"/>
    </source>
</evidence>
<evidence type="ECO:0000256" key="3">
    <source>
        <dbReference type="ARBA" id="ARBA00022448"/>
    </source>
</evidence>
<dbReference type="RefSeq" id="WP_082443760.1">
    <property type="nucleotide sequence ID" value="NZ_CYHG01000004.1"/>
</dbReference>
<dbReference type="Pfam" id="PF00593">
    <property type="entry name" value="TonB_dep_Rec_b-barrel"/>
    <property type="match status" value="1"/>
</dbReference>
<accession>A0A0K6IK73</accession>
<dbReference type="GO" id="GO:0038023">
    <property type="term" value="F:signaling receptor activity"/>
    <property type="evidence" value="ECO:0007669"/>
    <property type="project" value="InterPro"/>
</dbReference>
<dbReference type="InterPro" id="IPR012910">
    <property type="entry name" value="Plug_dom"/>
</dbReference>
<keyword evidence="11 14" id="KW-0472">Membrane</keyword>
<evidence type="ECO:0000256" key="16">
    <source>
        <dbReference type="RuleBase" id="RU003357"/>
    </source>
</evidence>
<dbReference type="NCBIfam" id="TIGR01783">
    <property type="entry name" value="TonB-siderophor"/>
    <property type="match status" value="1"/>
</dbReference>
<keyword evidence="7" id="KW-0732">Signal</keyword>
<evidence type="ECO:0000256" key="8">
    <source>
        <dbReference type="ARBA" id="ARBA00023004"/>
    </source>
</evidence>
<feature type="domain" description="TonB-dependent receptor plug" evidence="18">
    <location>
        <begin position="68"/>
        <end position="179"/>
    </location>
</feature>
<dbReference type="InterPro" id="IPR039426">
    <property type="entry name" value="TonB-dep_rcpt-like"/>
</dbReference>
<evidence type="ECO:0000313" key="19">
    <source>
        <dbReference type="EMBL" id="CUB03702.1"/>
    </source>
</evidence>
<keyword evidence="6 14" id="KW-0812">Transmembrane</keyword>
<evidence type="ECO:0000256" key="2">
    <source>
        <dbReference type="ARBA" id="ARBA00009810"/>
    </source>
</evidence>
<evidence type="ECO:0000256" key="12">
    <source>
        <dbReference type="ARBA" id="ARBA00023170"/>
    </source>
</evidence>